<dbReference type="SUPFAM" id="SSF102588">
    <property type="entry name" value="LmbE-like"/>
    <property type="match status" value="1"/>
</dbReference>
<dbReference type="Proteomes" id="UP000321721">
    <property type="component" value="Unassembled WGS sequence"/>
</dbReference>
<dbReference type="GO" id="GO:0016811">
    <property type="term" value="F:hydrolase activity, acting on carbon-nitrogen (but not peptide) bonds, in linear amides"/>
    <property type="evidence" value="ECO:0007669"/>
    <property type="project" value="TreeGrafter"/>
</dbReference>
<comment type="caution">
    <text evidence="1">The sequence shown here is derived from an EMBL/GenBank/DDBJ whole genome shotgun (WGS) entry which is preliminary data.</text>
</comment>
<dbReference type="NCBIfam" id="TIGR04001">
    <property type="entry name" value="thiol_BshB1"/>
    <property type="match status" value="1"/>
</dbReference>
<dbReference type="RefSeq" id="WP_147097973.1">
    <property type="nucleotide sequence ID" value="NZ_VOOS01000001.1"/>
</dbReference>
<organism evidence="1 2">
    <name type="scientific">Vicingus serpentipes</name>
    <dbReference type="NCBI Taxonomy" id="1926625"/>
    <lineage>
        <taxon>Bacteria</taxon>
        <taxon>Pseudomonadati</taxon>
        <taxon>Bacteroidota</taxon>
        <taxon>Flavobacteriia</taxon>
        <taxon>Flavobacteriales</taxon>
        <taxon>Vicingaceae</taxon>
        <taxon>Vicingus</taxon>
    </lineage>
</organism>
<proteinExistence type="predicted"/>
<dbReference type="AlphaFoldDB" id="A0A5C6RY75"/>
<accession>A0A5C6RY75</accession>
<dbReference type="InterPro" id="IPR024078">
    <property type="entry name" value="LmbE-like_dom_sf"/>
</dbReference>
<evidence type="ECO:0000313" key="1">
    <source>
        <dbReference type="EMBL" id="TXB66915.1"/>
    </source>
</evidence>
<keyword evidence="2" id="KW-1185">Reference proteome</keyword>
<evidence type="ECO:0000313" key="2">
    <source>
        <dbReference type="Proteomes" id="UP000321721"/>
    </source>
</evidence>
<dbReference type="GO" id="GO:0019213">
    <property type="term" value="F:deacetylase activity"/>
    <property type="evidence" value="ECO:0007669"/>
    <property type="project" value="InterPro"/>
</dbReference>
<dbReference type="GO" id="GO:0071793">
    <property type="term" value="P:bacillithiol biosynthetic process"/>
    <property type="evidence" value="ECO:0007669"/>
    <property type="project" value="InterPro"/>
</dbReference>
<dbReference type="Pfam" id="PF02585">
    <property type="entry name" value="PIG-L"/>
    <property type="match status" value="1"/>
</dbReference>
<dbReference type="OrthoDB" id="9778719at2"/>
<name>A0A5C6RY75_9FLAO</name>
<dbReference type="PANTHER" id="PTHR12993:SF30">
    <property type="entry name" value="N-ACETYL-ALPHA-D-GLUCOSAMINYL L-MALATE DEACETYLASE 1"/>
    <property type="match status" value="1"/>
</dbReference>
<dbReference type="InterPro" id="IPR003737">
    <property type="entry name" value="GlcNAc_PI_deacetylase-related"/>
</dbReference>
<protein>
    <submittedName>
        <fullName evidence="1">Bacillithiol biosynthesis deacetylase BshB1</fullName>
    </submittedName>
</protein>
<sequence>MKIDILAIGVHPDDVELSCAGTILKHIAQGKTVGILDLTIGELGSRGSGALRLVEAENAGKVLGVKFRENIGLADGFFENNKASQLEIIKIIRKYQPEVVLANAESDRHPDHGRASKLISDACFYSGLIKIETELDGVKQEKWRPKAVYHYIQDRFLKPDFVVNVTPFVDQKIEAIKCFSSQFFDPNSTEPQTPISGEQFFDFIKGRMMQFGREIGVDYAEGFTAERYIGVEDVMGLK</sequence>
<dbReference type="InterPro" id="IPR023842">
    <property type="entry name" value="Bacillithiol_biosynth_BshB1"/>
</dbReference>
<gene>
    <name evidence="1" type="primary">bshB1</name>
    <name evidence="1" type="ORF">FRY74_01665</name>
</gene>
<reference evidence="1 2" key="1">
    <citation type="submission" date="2019-08" db="EMBL/GenBank/DDBJ databases">
        <title>Genome of Vicingus serpentipes NCIMB 15042.</title>
        <authorList>
            <person name="Bowman J.P."/>
        </authorList>
    </citation>
    <scope>NUCLEOTIDE SEQUENCE [LARGE SCALE GENOMIC DNA]</scope>
    <source>
        <strain evidence="1 2">NCIMB 15042</strain>
    </source>
</reference>
<dbReference type="Gene3D" id="3.40.50.10320">
    <property type="entry name" value="LmbE-like"/>
    <property type="match status" value="1"/>
</dbReference>
<dbReference type="EMBL" id="VOOS01000001">
    <property type="protein sequence ID" value="TXB66915.1"/>
    <property type="molecule type" value="Genomic_DNA"/>
</dbReference>
<dbReference type="PANTHER" id="PTHR12993">
    <property type="entry name" value="N-ACETYLGLUCOSAMINYL-PHOSPHATIDYLINOSITOL DE-N-ACETYLASE-RELATED"/>
    <property type="match status" value="1"/>
</dbReference>